<dbReference type="AlphaFoldDB" id="A0A9C6WKY2"/>
<name>A0A9C6WKY2_ARADU</name>
<keyword evidence="1" id="KW-1185">Reference proteome</keyword>
<organism evidence="1 2">
    <name type="scientific">Arachis duranensis</name>
    <name type="common">Wild peanut</name>
    <dbReference type="NCBI Taxonomy" id="130453"/>
    <lineage>
        <taxon>Eukaryota</taxon>
        <taxon>Viridiplantae</taxon>
        <taxon>Streptophyta</taxon>
        <taxon>Embryophyta</taxon>
        <taxon>Tracheophyta</taxon>
        <taxon>Spermatophyta</taxon>
        <taxon>Magnoliopsida</taxon>
        <taxon>eudicotyledons</taxon>
        <taxon>Gunneridae</taxon>
        <taxon>Pentapetalae</taxon>
        <taxon>rosids</taxon>
        <taxon>fabids</taxon>
        <taxon>Fabales</taxon>
        <taxon>Fabaceae</taxon>
        <taxon>Papilionoideae</taxon>
        <taxon>50 kb inversion clade</taxon>
        <taxon>dalbergioids sensu lato</taxon>
        <taxon>Dalbergieae</taxon>
        <taxon>Pterocarpus clade</taxon>
        <taxon>Arachis</taxon>
    </lineage>
</organism>
<evidence type="ECO:0000313" key="1">
    <source>
        <dbReference type="Proteomes" id="UP000515211"/>
    </source>
</evidence>
<dbReference type="GeneID" id="110278305"/>
<proteinExistence type="predicted"/>
<dbReference type="RefSeq" id="XP_052113596.1">
    <property type="nucleotide sequence ID" value="XM_052257636.1"/>
</dbReference>
<accession>A0A9C6WKY2</accession>
<reference evidence="1" key="1">
    <citation type="journal article" date="2016" name="Nat. Genet.">
        <title>The genome sequences of Arachis duranensis and Arachis ipaensis, the diploid ancestors of cultivated peanut.</title>
        <authorList>
            <person name="Bertioli D.J."/>
            <person name="Cannon S.B."/>
            <person name="Froenicke L."/>
            <person name="Huang G."/>
            <person name="Farmer A.D."/>
            <person name="Cannon E.K."/>
            <person name="Liu X."/>
            <person name="Gao D."/>
            <person name="Clevenger J."/>
            <person name="Dash S."/>
            <person name="Ren L."/>
            <person name="Moretzsohn M.C."/>
            <person name="Shirasawa K."/>
            <person name="Huang W."/>
            <person name="Vidigal B."/>
            <person name="Abernathy B."/>
            <person name="Chu Y."/>
            <person name="Niederhuth C.E."/>
            <person name="Umale P."/>
            <person name="Araujo A.C."/>
            <person name="Kozik A."/>
            <person name="Kim K.D."/>
            <person name="Burow M.D."/>
            <person name="Varshney R.K."/>
            <person name="Wang X."/>
            <person name="Zhang X."/>
            <person name="Barkley N."/>
            <person name="Guimaraes P.M."/>
            <person name="Isobe S."/>
            <person name="Guo B."/>
            <person name="Liao B."/>
            <person name="Stalker H.T."/>
            <person name="Schmitz R.J."/>
            <person name="Scheffler B.E."/>
            <person name="Leal-Bertioli S.C."/>
            <person name="Xun X."/>
            <person name="Jackson S.A."/>
            <person name="Michelmore R."/>
            <person name="Ozias-Akins P."/>
        </authorList>
    </citation>
    <scope>NUCLEOTIDE SEQUENCE [LARGE SCALE GENOMIC DNA]</scope>
    <source>
        <strain evidence="1">cv. V14167</strain>
    </source>
</reference>
<protein>
    <submittedName>
        <fullName evidence="2">Uncharacterized protein LOC110278305 isoform X3</fullName>
    </submittedName>
</protein>
<gene>
    <name evidence="2" type="primary">LOC110278305</name>
</gene>
<sequence>MSKQLHQNFKYPNECQKYKSKCCSSLKFHRCRLIIKTSKSFHMHRSISQPNLLNRDVQAQQQSDAGMSLHEYFKSPEAIQHQKLMQMLQEWLGQL</sequence>
<dbReference type="Proteomes" id="UP000515211">
    <property type="component" value="Chromosome 2"/>
</dbReference>
<evidence type="ECO:0000313" key="2">
    <source>
        <dbReference type="RefSeq" id="XP_052113596.1"/>
    </source>
</evidence>
<reference evidence="2" key="2">
    <citation type="submission" date="2025-08" db="UniProtKB">
        <authorList>
            <consortium name="RefSeq"/>
        </authorList>
    </citation>
    <scope>IDENTIFICATION</scope>
    <source>
        <tissue evidence="2">Whole plant</tissue>
    </source>
</reference>